<protein>
    <submittedName>
        <fullName evidence="1">Uncharacterized protein</fullName>
    </submittedName>
</protein>
<accession>A0A5B9MJJ3</accession>
<proteinExistence type="predicted"/>
<dbReference type="Proteomes" id="UP000321353">
    <property type="component" value="Chromosome"/>
</dbReference>
<dbReference type="KEGG" id="smam:Mal15_38420"/>
<sequence length="74" mass="8196">MSPERRIWIRECHVPGWEVPSPGGKFRPRVGDWWAGGLPAFLAGHCSTDSYSIRRSLISMYIGSLITSCSKASS</sequence>
<name>A0A5B9MJJ3_9BACT</name>
<reference evidence="1 2" key="1">
    <citation type="submission" date="2019-02" db="EMBL/GenBank/DDBJ databases">
        <title>Planctomycetal bacteria perform biofilm scaping via a novel small molecule.</title>
        <authorList>
            <person name="Jeske O."/>
            <person name="Boedeker C."/>
            <person name="Wiegand S."/>
            <person name="Breitling P."/>
            <person name="Kallscheuer N."/>
            <person name="Jogler M."/>
            <person name="Rohde M."/>
            <person name="Petersen J."/>
            <person name="Medema M.H."/>
            <person name="Surup F."/>
            <person name="Jogler C."/>
        </authorList>
    </citation>
    <scope>NUCLEOTIDE SEQUENCE [LARGE SCALE GENOMIC DNA]</scope>
    <source>
        <strain evidence="1 2">Mal15</strain>
    </source>
</reference>
<organism evidence="1 2">
    <name type="scientific">Stieleria maiorica</name>
    <dbReference type="NCBI Taxonomy" id="2795974"/>
    <lineage>
        <taxon>Bacteria</taxon>
        <taxon>Pseudomonadati</taxon>
        <taxon>Planctomycetota</taxon>
        <taxon>Planctomycetia</taxon>
        <taxon>Pirellulales</taxon>
        <taxon>Pirellulaceae</taxon>
        <taxon>Stieleria</taxon>
    </lineage>
</organism>
<evidence type="ECO:0000313" key="2">
    <source>
        <dbReference type="Proteomes" id="UP000321353"/>
    </source>
</evidence>
<keyword evidence="2" id="KW-1185">Reference proteome</keyword>
<evidence type="ECO:0000313" key="1">
    <source>
        <dbReference type="EMBL" id="QEF99775.1"/>
    </source>
</evidence>
<dbReference type="EMBL" id="CP036264">
    <property type="protein sequence ID" value="QEF99775.1"/>
    <property type="molecule type" value="Genomic_DNA"/>
</dbReference>
<dbReference type="AlphaFoldDB" id="A0A5B9MJJ3"/>
<gene>
    <name evidence="1" type="ORF">Mal15_38420</name>
</gene>